<evidence type="ECO:0000313" key="3">
    <source>
        <dbReference type="Proteomes" id="UP000276215"/>
    </source>
</evidence>
<feature type="compositionally biased region" description="Acidic residues" evidence="1">
    <location>
        <begin position="196"/>
        <end position="251"/>
    </location>
</feature>
<dbReference type="EMBL" id="ML120484">
    <property type="protein sequence ID" value="RPA91941.1"/>
    <property type="molecule type" value="Genomic_DNA"/>
</dbReference>
<feature type="region of interest" description="Disordered" evidence="1">
    <location>
        <begin position="195"/>
        <end position="267"/>
    </location>
</feature>
<sequence>MRIEIEHQSSAINGMVVEGAAGELAVTTDSPKLDSHYVKSLGWRGYVYPDEADKGQTKGQQWKQVTHKPICLLAEHPGFNFVAGFRDAPVTGLSWGQFFDLSPEGKRQFVQLHGQIYEISHVLIDTGSVDMSGEEYIVPKEHGRSPGVDRPKISVDPLANLLDLDQRVQAELVLEDKIPLAELLLQIGHEAREELASYEEDQGDVGEEDQDNEDDEDESIPGDEEDESGYIDDAEDENEQGDEDEDDDDMFSIDVGCSDGLDQDPGETREVKVQGGVEEGRVNCKQVSFSHAIDVIDDGDIGNNQSEKSLGAFGTEDVYFYGEVGYWKTARIKDLKFRDVPAEEIPQWSKDRVAAWVRKYVEEDREKEMGNQEAAGDSSKEIGLQRRGSVNSNEEKQERKTCSIDDQIDEEVRAGVVEKGNVNHTQNVRTGYGWRFLGFVKDRVFGTWEEPVGSLSMCWARFYEKEYGGSHVTGDYQDDGKFWLGVEKEEMDGQDERQARKEKEVKKEGDEKDKGGEEEKYGREVRLVDVREMDEMDTVFRTHIDYLTSCRPF</sequence>
<proteinExistence type="predicted"/>
<reference evidence="2 3" key="1">
    <citation type="journal article" date="2018" name="Nat. Ecol. Evol.">
        <title>Pezizomycetes genomes reveal the molecular basis of ectomycorrhizal truffle lifestyle.</title>
        <authorList>
            <person name="Murat C."/>
            <person name="Payen T."/>
            <person name="Noel B."/>
            <person name="Kuo A."/>
            <person name="Morin E."/>
            <person name="Chen J."/>
            <person name="Kohler A."/>
            <person name="Krizsan K."/>
            <person name="Balestrini R."/>
            <person name="Da Silva C."/>
            <person name="Montanini B."/>
            <person name="Hainaut M."/>
            <person name="Levati E."/>
            <person name="Barry K.W."/>
            <person name="Belfiori B."/>
            <person name="Cichocki N."/>
            <person name="Clum A."/>
            <person name="Dockter R.B."/>
            <person name="Fauchery L."/>
            <person name="Guy J."/>
            <person name="Iotti M."/>
            <person name="Le Tacon F."/>
            <person name="Lindquist E.A."/>
            <person name="Lipzen A."/>
            <person name="Malagnac F."/>
            <person name="Mello A."/>
            <person name="Molinier V."/>
            <person name="Miyauchi S."/>
            <person name="Poulain J."/>
            <person name="Riccioni C."/>
            <person name="Rubini A."/>
            <person name="Sitrit Y."/>
            <person name="Splivallo R."/>
            <person name="Traeger S."/>
            <person name="Wang M."/>
            <person name="Zifcakova L."/>
            <person name="Wipf D."/>
            <person name="Zambonelli A."/>
            <person name="Paolocci F."/>
            <person name="Nowrousian M."/>
            <person name="Ottonello S."/>
            <person name="Baldrian P."/>
            <person name="Spatafora J.W."/>
            <person name="Henrissat B."/>
            <person name="Nagy L.G."/>
            <person name="Aury J.M."/>
            <person name="Wincker P."/>
            <person name="Grigoriev I.V."/>
            <person name="Bonfante P."/>
            <person name="Martin F.M."/>
        </authorList>
    </citation>
    <scope>NUCLEOTIDE SEQUENCE [LARGE SCALE GENOMIC DNA]</scope>
    <source>
        <strain evidence="2 3">120613-1</strain>
    </source>
</reference>
<accession>A0A3N4J5R7</accession>
<feature type="compositionally biased region" description="Basic and acidic residues" evidence="1">
    <location>
        <begin position="494"/>
        <end position="520"/>
    </location>
</feature>
<evidence type="ECO:0000256" key="1">
    <source>
        <dbReference type="SAM" id="MobiDB-lite"/>
    </source>
</evidence>
<gene>
    <name evidence="2" type="ORF">L873DRAFT_1865794</name>
</gene>
<dbReference type="Proteomes" id="UP000276215">
    <property type="component" value="Unassembled WGS sequence"/>
</dbReference>
<keyword evidence="3" id="KW-1185">Reference proteome</keyword>
<feature type="compositionally biased region" description="Basic and acidic residues" evidence="1">
    <location>
        <begin position="393"/>
        <end position="403"/>
    </location>
</feature>
<dbReference type="OrthoDB" id="5430981at2759"/>
<dbReference type="AlphaFoldDB" id="A0A3N4J5R7"/>
<organism evidence="2 3">
    <name type="scientific">Choiromyces venosus 120613-1</name>
    <dbReference type="NCBI Taxonomy" id="1336337"/>
    <lineage>
        <taxon>Eukaryota</taxon>
        <taxon>Fungi</taxon>
        <taxon>Dikarya</taxon>
        <taxon>Ascomycota</taxon>
        <taxon>Pezizomycotina</taxon>
        <taxon>Pezizomycetes</taxon>
        <taxon>Pezizales</taxon>
        <taxon>Tuberaceae</taxon>
        <taxon>Choiromyces</taxon>
    </lineage>
</organism>
<protein>
    <submittedName>
        <fullName evidence="2">Uncharacterized protein</fullName>
    </submittedName>
</protein>
<name>A0A3N4J5R7_9PEZI</name>
<feature type="region of interest" description="Disordered" evidence="1">
    <location>
        <begin position="366"/>
        <end position="403"/>
    </location>
</feature>
<evidence type="ECO:0000313" key="2">
    <source>
        <dbReference type="EMBL" id="RPA91941.1"/>
    </source>
</evidence>
<feature type="region of interest" description="Disordered" evidence="1">
    <location>
        <begin position="493"/>
        <end position="520"/>
    </location>
</feature>